<protein>
    <submittedName>
        <fullName evidence="1">Uncharacterized protein</fullName>
    </submittedName>
</protein>
<keyword evidence="2" id="KW-1185">Reference proteome</keyword>
<dbReference type="Proteomes" id="UP001172155">
    <property type="component" value="Unassembled WGS sequence"/>
</dbReference>
<dbReference type="AlphaFoldDB" id="A0AA40EJ48"/>
<evidence type="ECO:0000313" key="1">
    <source>
        <dbReference type="EMBL" id="KAK0740291.1"/>
    </source>
</evidence>
<sequence length="144" mass="15577">MPSPSTTLPAPRSILNALLSRIATIPLPSPVPPASNPLALTPPSHRHLIITLHVLFPALLLPALDLLDRRLLARIALDDSLSYRPRPHTRHLGQGDGKVGEGQATFYLVSSSVAPVPPRRDAAAVAARFYVVRVGTWHFTPELV</sequence>
<evidence type="ECO:0000313" key="2">
    <source>
        <dbReference type="Proteomes" id="UP001172155"/>
    </source>
</evidence>
<accession>A0AA40EJ48</accession>
<comment type="caution">
    <text evidence="1">The sequence shown here is derived from an EMBL/GenBank/DDBJ whole genome shotgun (WGS) entry which is preliminary data.</text>
</comment>
<name>A0AA40EJ48_9PEZI</name>
<reference evidence="1" key="1">
    <citation type="submission" date="2023-06" db="EMBL/GenBank/DDBJ databases">
        <title>Genome-scale phylogeny and comparative genomics of the fungal order Sordariales.</title>
        <authorList>
            <consortium name="Lawrence Berkeley National Laboratory"/>
            <person name="Hensen N."/>
            <person name="Bonometti L."/>
            <person name="Westerberg I."/>
            <person name="Brannstrom I.O."/>
            <person name="Guillou S."/>
            <person name="Cros-Aarteil S."/>
            <person name="Calhoun S."/>
            <person name="Haridas S."/>
            <person name="Kuo A."/>
            <person name="Mondo S."/>
            <person name="Pangilinan J."/>
            <person name="Riley R."/>
            <person name="LaButti K."/>
            <person name="Andreopoulos B."/>
            <person name="Lipzen A."/>
            <person name="Chen C."/>
            <person name="Yanf M."/>
            <person name="Daum C."/>
            <person name="Ng V."/>
            <person name="Clum A."/>
            <person name="Steindorff A."/>
            <person name="Ohm R."/>
            <person name="Martin F."/>
            <person name="Silar P."/>
            <person name="Natvig D."/>
            <person name="Lalanne C."/>
            <person name="Gautier V."/>
            <person name="Ament-velasquez S.L."/>
            <person name="Kruys A."/>
            <person name="Hutchinson M.I."/>
            <person name="Powell A.J."/>
            <person name="Barry K."/>
            <person name="Miller A.N."/>
            <person name="Grigoriev I.V."/>
            <person name="Debuchy R."/>
            <person name="Gladieux P."/>
            <person name="Thoren M.H."/>
            <person name="Johannesson H."/>
        </authorList>
    </citation>
    <scope>NUCLEOTIDE SEQUENCE</scope>
    <source>
        <strain evidence="1">SMH3187-1</strain>
    </source>
</reference>
<dbReference type="EMBL" id="JAUKUD010000006">
    <property type="protein sequence ID" value="KAK0740291.1"/>
    <property type="molecule type" value="Genomic_DNA"/>
</dbReference>
<organism evidence="1 2">
    <name type="scientific">Schizothecium vesticola</name>
    <dbReference type="NCBI Taxonomy" id="314040"/>
    <lineage>
        <taxon>Eukaryota</taxon>
        <taxon>Fungi</taxon>
        <taxon>Dikarya</taxon>
        <taxon>Ascomycota</taxon>
        <taxon>Pezizomycotina</taxon>
        <taxon>Sordariomycetes</taxon>
        <taxon>Sordariomycetidae</taxon>
        <taxon>Sordariales</taxon>
        <taxon>Schizotheciaceae</taxon>
        <taxon>Schizothecium</taxon>
    </lineage>
</organism>
<gene>
    <name evidence="1" type="ORF">B0T18DRAFT_448963</name>
</gene>
<proteinExistence type="predicted"/>